<evidence type="ECO:0000313" key="3">
    <source>
        <dbReference type="EnsemblPlants" id="AES72962"/>
    </source>
</evidence>
<evidence type="ECO:0000313" key="4">
    <source>
        <dbReference type="Proteomes" id="UP000002051"/>
    </source>
</evidence>
<dbReference type="GO" id="GO:0004386">
    <property type="term" value="F:helicase activity"/>
    <property type="evidence" value="ECO:0007669"/>
    <property type="project" value="UniProtKB-KW"/>
</dbReference>
<reference evidence="3" key="3">
    <citation type="submission" date="2015-04" db="UniProtKB">
        <authorList>
            <consortium name="EnsemblPlants"/>
        </authorList>
    </citation>
    <scope>IDENTIFICATION</scope>
    <source>
        <strain evidence="3">cv. Jemalong A17</strain>
    </source>
</reference>
<dbReference type="STRING" id="3880.G7J2P7"/>
<dbReference type="Pfam" id="PF21530">
    <property type="entry name" value="Pif1_2B_dom"/>
    <property type="match status" value="1"/>
</dbReference>
<keyword evidence="4" id="KW-1185">Reference proteome</keyword>
<gene>
    <name evidence="2" type="ordered locus">MTR_3g098220</name>
</gene>
<organism evidence="2 4">
    <name type="scientific">Medicago truncatula</name>
    <name type="common">Barrel medic</name>
    <name type="synonym">Medicago tribuloides</name>
    <dbReference type="NCBI Taxonomy" id="3880"/>
    <lineage>
        <taxon>Eukaryota</taxon>
        <taxon>Viridiplantae</taxon>
        <taxon>Streptophyta</taxon>
        <taxon>Embryophyta</taxon>
        <taxon>Tracheophyta</taxon>
        <taxon>Spermatophyta</taxon>
        <taxon>Magnoliopsida</taxon>
        <taxon>eudicotyledons</taxon>
        <taxon>Gunneridae</taxon>
        <taxon>Pentapetalae</taxon>
        <taxon>rosids</taxon>
        <taxon>fabids</taxon>
        <taxon>Fabales</taxon>
        <taxon>Fabaceae</taxon>
        <taxon>Papilionoideae</taxon>
        <taxon>50 kb inversion clade</taxon>
        <taxon>NPAAA clade</taxon>
        <taxon>Hologalegina</taxon>
        <taxon>IRL clade</taxon>
        <taxon>Trifolieae</taxon>
        <taxon>Medicago</taxon>
    </lineage>
</organism>
<dbReference type="EnsemblPlants" id="AES72962">
    <property type="protein sequence ID" value="AES72962"/>
    <property type="gene ID" value="MTR_3g098220"/>
</dbReference>
<dbReference type="PANTHER" id="PTHR23274">
    <property type="entry name" value="DNA HELICASE-RELATED"/>
    <property type="match status" value="1"/>
</dbReference>
<dbReference type="EMBL" id="CM001219">
    <property type="protein sequence ID" value="AES72962.1"/>
    <property type="molecule type" value="Genomic_DNA"/>
</dbReference>
<reference evidence="2 4" key="2">
    <citation type="journal article" date="2014" name="BMC Genomics">
        <title>An improved genome release (version Mt4.0) for the model legume Medicago truncatula.</title>
        <authorList>
            <person name="Tang H."/>
            <person name="Krishnakumar V."/>
            <person name="Bidwell S."/>
            <person name="Rosen B."/>
            <person name="Chan A."/>
            <person name="Zhou S."/>
            <person name="Gentzbittel L."/>
            <person name="Childs K.L."/>
            <person name="Yandell M."/>
            <person name="Gundlach H."/>
            <person name="Mayer K.F."/>
            <person name="Schwartz D.C."/>
            <person name="Town C.D."/>
        </authorList>
    </citation>
    <scope>GENOME REANNOTATION</scope>
    <source>
        <strain evidence="3 4">cv. Jemalong A17</strain>
    </source>
</reference>
<keyword evidence="2" id="KW-0378">Hydrolase</keyword>
<proteinExistence type="predicted"/>
<dbReference type="SUPFAM" id="SSF52540">
    <property type="entry name" value="P-loop containing nucleoside triphosphate hydrolases"/>
    <property type="match status" value="1"/>
</dbReference>
<dbReference type="InterPro" id="IPR049163">
    <property type="entry name" value="Pif1-like_2B_dom"/>
</dbReference>
<evidence type="ECO:0000259" key="1">
    <source>
        <dbReference type="Pfam" id="PF21530"/>
    </source>
</evidence>
<dbReference type="PANTHER" id="PTHR23274:SF48">
    <property type="entry name" value="ATP-DEPENDENT DNA HELICASE"/>
    <property type="match status" value="1"/>
</dbReference>
<reference evidence="2 4" key="1">
    <citation type="journal article" date="2011" name="Nature">
        <title>The Medicago genome provides insight into the evolution of rhizobial symbioses.</title>
        <authorList>
            <person name="Young N.D."/>
            <person name="Debelle F."/>
            <person name="Oldroyd G.E."/>
            <person name="Geurts R."/>
            <person name="Cannon S.B."/>
            <person name="Udvardi M.K."/>
            <person name="Benedito V.A."/>
            <person name="Mayer K.F."/>
            <person name="Gouzy J."/>
            <person name="Schoof H."/>
            <person name="Van de Peer Y."/>
            <person name="Proost S."/>
            <person name="Cook D.R."/>
            <person name="Meyers B.C."/>
            <person name="Spannagl M."/>
            <person name="Cheung F."/>
            <person name="De Mita S."/>
            <person name="Krishnakumar V."/>
            <person name="Gundlach H."/>
            <person name="Zhou S."/>
            <person name="Mudge J."/>
            <person name="Bharti A.K."/>
            <person name="Murray J.D."/>
            <person name="Naoumkina M.A."/>
            <person name="Rosen B."/>
            <person name="Silverstein K.A."/>
            <person name="Tang H."/>
            <person name="Rombauts S."/>
            <person name="Zhao P.X."/>
            <person name="Zhou P."/>
            <person name="Barbe V."/>
            <person name="Bardou P."/>
            <person name="Bechner M."/>
            <person name="Bellec A."/>
            <person name="Berger A."/>
            <person name="Berges H."/>
            <person name="Bidwell S."/>
            <person name="Bisseling T."/>
            <person name="Choisne N."/>
            <person name="Couloux A."/>
            <person name="Denny R."/>
            <person name="Deshpande S."/>
            <person name="Dai X."/>
            <person name="Doyle J.J."/>
            <person name="Dudez A.M."/>
            <person name="Farmer A.D."/>
            <person name="Fouteau S."/>
            <person name="Franken C."/>
            <person name="Gibelin C."/>
            <person name="Gish J."/>
            <person name="Goldstein S."/>
            <person name="Gonzalez A.J."/>
            <person name="Green P.J."/>
            <person name="Hallab A."/>
            <person name="Hartog M."/>
            <person name="Hua A."/>
            <person name="Humphray S.J."/>
            <person name="Jeong D.H."/>
            <person name="Jing Y."/>
            <person name="Jocker A."/>
            <person name="Kenton S.M."/>
            <person name="Kim D.J."/>
            <person name="Klee K."/>
            <person name="Lai H."/>
            <person name="Lang C."/>
            <person name="Lin S."/>
            <person name="Macmil S.L."/>
            <person name="Magdelenat G."/>
            <person name="Matthews L."/>
            <person name="McCorrison J."/>
            <person name="Monaghan E.L."/>
            <person name="Mun J.H."/>
            <person name="Najar F.Z."/>
            <person name="Nicholson C."/>
            <person name="Noirot C."/>
            <person name="O'Bleness M."/>
            <person name="Paule C.R."/>
            <person name="Poulain J."/>
            <person name="Prion F."/>
            <person name="Qin B."/>
            <person name="Qu C."/>
            <person name="Retzel E.F."/>
            <person name="Riddle C."/>
            <person name="Sallet E."/>
            <person name="Samain S."/>
            <person name="Samson N."/>
            <person name="Sanders I."/>
            <person name="Saurat O."/>
            <person name="Scarpelli C."/>
            <person name="Schiex T."/>
            <person name="Segurens B."/>
            <person name="Severin A.J."/>
            <person name="Sherrier D.J."/>
            <person name="Shi R."/>
            <person name="Sims S."/>
            <person name="Singer S.R."/>
            <person name="Sinharoy S."/>
            <person name="Sterck L."/>
            <person name="Viollet A."/>
            <person name="Wang B.B."/>
            <person name="Wang K."/>
            <person name="Wang M."/>
            <person name="Wang X."/>
            <person name="Warfsmann J."/>
            <person name="Weissenbach J."/>
            <person name="White D.D."/>
            <person name="White J.D."/>
            <person name="Wiley G.B."/>
            <person name="Wincker P."/>
            <person name="Xing Y."/>
            <person name="Yang L."/>
            <person name="Yao Z."/>
            <person name="Ying F."/>
            <person name="Zhai J."/>
            <person name="Zhou L."/>
            <person name="Zuber A."/>
            <person name="Denarie J."/>
            <person name="Dixon R.A."/>
            <person name="May G.D."/>
            <person name="Schwartz D.C."/>
            <person name="Rogers J."/>
            <person name="Quetier F."/>
            <person name="Town C.D."/>
            <person name="Roe B.A."/>
        </authorList>
    </citation>
    <scope>NUCLEOTIDE SEQUENCE [LARGE SCALE GENOMIC DNA]</scope>
    <source>
        <strain evidence="2">A17</strain>
        <strain evidence="3 4">cv. Jemalong A17</strain>
    </source>
</reference>
<name>G7J2P7_MEDTR</name>
<keyword evidence="2" id="KW-0067">ATP-binding</keyword>
<sequence>MDTNNDTRYNMNTDTKKQVATLPYQPEFLNSITQVSIPPYILKVKRGAPLMLLRNINPRYGMCNGTRMLCRDLFKNMLNVEILTGSNARKRAFLPIIKLKTNASSRLPFVLSRKQFSVRLSFVITINKSQGHTISNF</sequence>
<dbReference type="eggNOG" id="KOG0987">
    <property type="taxonomic scope" value="Eukaryota"/>
</dbReference>
<keyword evidence="2" id="KW-0547">Nucleotide-binding</keyword>
<evidence type="ECO:0000313" key="2">
    <source>
        <dbReference type="EMBL" id="AES72962.1"/>
    </source>
</evidence>
<feature type="domain" description="DNA helicase Pif1-like 2B" evidence="1">
    <location>
        <begin position="27"/>
        <end position="69"/>
    </location>
</feature>
<dbReference type="HOGENOM" id="CLU_001324_4_0_1"/>
<dbReference type="Proteomes" id="UP000002051">
    <property type="component" value="Chromosome 3"/>
</dbReference>
<dbReference type="AlphaFoldDB" id="G7J2P7"/>
<dbReference type="PaxDb" id="3880-AES72962"/>
<keyword evidence="2" id="KW-0347">Helicase</keyword>
<protein>
    <submittedName>
        <fullName evidence="2">PIF1-like helicase</fullName>
    </submittedName>
</protein>
<dbReference type="InterPro" id="IPR027417">
    <property type="entry name" value="P-loop_NTPase"/>
</dbReference>
<accession>G7J2P7</accession>